<reference evidence="1 2" key="1">
    <citation type="submission" date="2020-01" db="EMBL/GenBank/DDBJ databases">
        <title>Rhizobium genotypes associated with high levels of biological nitrogen fixation by grain legumes in a temperate-maritime cropping system.</title>
        <authorList>
            <person name="Maluk M."/>
            <person name="Francesc Ferrando Molina F."/>
            <person name="Lopez Del Egido L."/>
            <person name="Lafos M."/>
            <person name="Langarica-Fuentes A."/>
            <person name="Gebre Yohannes G."/>
            <person name="Young M.W."/>
            <person name="Martin P."/>
            <person name="Gantlett R."/>
            <person name="Kenicer G."/>
            <person name="Hawes C."/>
            <person name="Begg G.S."/>
            <person name="Quilliam R.S."/>
            <person name="Squire G.R."/>
            <person name="Poole P.S."/>
            <person name="Young P.W."/>
            <person name="Iannetta P.M."/>
            <person name="James E.K."/>
        </authorList>
    </citation>
    <scope>NUCLEOTIDE SEQUENCE [LARGE SCALE GENOMIC DNA]</scope>
    <source>
        <strain evidence="1 2">JHI944</strain>
    </source>
</reference>
<feature type="non-terminal residue" evidence="1">
    <location>
        <position position="111"/>
    </location>
</feature>
<dbReference type="RefSeq" id="WP_164002017.1">
    <property type="nucleotide sequence ID" value="NZ_WXXP01001281.1"/>
</dbReference>
<sequence>MAADRQAVLSWLADLSATIIQDTDDLADVTARISAAPDLDAAAFAMEALTLMRIVSESVTPAADFDRISVPASVTGETRNAIAIMVSMGLAIAGCRAEWASRPMARSARSR</sequence>
<protein>
    <submittedName>
        <fullName evidence="1">Uncharacterized protein</fullName>
    </submittedName>
</protein>
<evidence type="ECO:0000313" key="2">
    <source>
        <dbReference type="Proteomes" id="UP000471409"/>
    </source>
</evidence>
<accession>A0A6P0DVI9</accession>
<name>A0A6P0DVI9_RHILE</name>
<evidence type="ECO:0000313" key="1">
    <source>
        <dbReference type="EMBL" id="NEK56172.1"/>
    </source>
</evidence>
<organism evidence="1 2">
    <name type="scientific">Rhizobium leguminosarum</name>
    <dbReference type="NCBI Taxonomy" id="384"/>
    <lineage>
        <taxon>Bacteria</taxon>
        <taxon>Pseudomonadati</taxon>
        <taxon>Pseudomonadota</taxon>
        <taxon>Alphaproteobacteria</taxon>
        <taxon>Hyphomicrobiales</taxon>
        <taxon>Rhizobiaceae</taxon>
        <taxon>Rhizobium/Agrobacterium group</taxon>
        <taxon>Rhizobium</taxon>
    </lineage>
</organism>
<dbReference type="EMBL" id="WXXP01001281">
    <property type="protein sequence ID" value="NEK56172.1"/>
    <property type="molecule type" value="Genomic_DNA"/>
</dbReference>
<comment type="caution">
    <text evidence="1">The sequence shown here is derived from an EMBL/GenBank/DDBJ whole genome shotgun (WGS) entry which is preliminary data.</text>
</comment>
<dbReference type="AlphaFoldDB" id="A0A6P0DVI9"/>
<dbReference type="Proteomes" id="UP000471409">
    <property type="component" value="Unassembled WGS sequence"/>
</dbReference>
<gene>
    <name evidence="1" type="ORF">GUK36_43915</name>
</gene>
<proteinExistence type="predicted"/>